<evidence type="ECO:0000256" key="3">
    <source>
        <dbReference type="PROSITE-ProRule" id="PRU00519"/>
    </source>
</evidence>
<dbReference type="FunFam" id="1.20.1050.10:FF:000006">
    <property type="entry name" value="Elongation factor 1 gamma"/>
    <property type="match status" value="1"/>
</dbReference>
<dbReference type="Gene3D" id="3.40.30.10">
    <property type="entry name" value="Glutaredoxin"/>
    <property type="match status" value="1"/>
</dbReference>
<dbReference type="InterPro" id="IPR036249">
    <property type="entry name" value="Thioredoxin-like_sf"/>
</dbReference>
<dbReference type="PROSITE" id="PS50405">
    <property type="entry name" value="GST_CTER"/>
    <property type="match status" value="1"/>
</dbReference>
<evidence type="ECO:0000256" key="4">
    <source>
        <dbReference type="SAM" id="MobiDB-lite"/>
    </source>
</evidence>
<dbReference type="SUPFAM" id="SSF52833">
    <property type="entry name" value="Thioredoxin-like"/>
    <property type="match status" value="1"/>
</dbReference>
<dbReference type="InterPro" id="IPR001662">
    <property type="entry name" value="EF1B_G_C"/>
</dbReference>
<dbReference type="OrthoDB" id="249703at2759"/>
<dbReference type="PROSITE" id="PS50040">
    <property type="entry name" value="EF1G_C"/>
    <property type="match status" value="1"/>
</dbReference>
<dbReference type="SUPFAM" id="SSF47616">
    <property type="entry name" value="GST C-terminal domain-like"/>
    <property type="match status" value="1"/>
</dbReference>
<dbReference type="PROSITE" id="PS50404">
    <property type="entry name" value="GST_NTER"/>
    <property type="match status" value="1"/>
</dbReference>
<proteinExistence type="predicted"/>
<dbReference type="SFLD" id="SFLDS00019">
    <property type="entry name" value="Glutathione_Transferase_(cytos"/>
    <property type="match status" value="1"/>
</dbReference>
<dbReference type="AlphaFoldDB" id="A0A9W8H6L1"/>
<keyword evidence="1 3" id="KW-0251">Elongation factor</keyword>
<feature type="domain" description="EF-1-gamma C-terminal" evidence="5">
    <location>
        <begin position="264"/>
        <end position="421"/>
    </location>
</feature>
<dbReference type="CDD" id="cd03044">
    <property type="entry name" value="GST_N_EF1Bgamma"/>
    <property type="match status" value="1"/>
</dbReference>
<dbReference type="GO" id="GO:0003746">
    <property type="term" value="F:translation elongation factor activity"/>
    <property type="evidence" value="ECO:0007669"/>
    <property type="project" value="UniProtKB-UniRule"/>
</dbReference>
<dbReference type="Pfam" id="PF13417">
    <property type="entry name" value="GST_N_3"/>
    <property type="match status" value="1"/>
</dbReference>
<evidence type="ECO:0000256" key="2">
    <source>
        <dbReference type="ARBA" id="ARBA00022917"/>
    </source>
</evidence>
<dbReference type="CDD" id="cd03181">
    <property type="entry name" value="GST_C_EF1Bgamma_like"/>
    <property type="match status" value="1"/>
</dbReference>
<feature type="domain" description="GST N-terminal" evidence="6">
    <location>
        <begin position="3"/>
        <end position="85"/>
    </location>
</feature>
<dbReference type="PANTHER" id="PTHR43986:SF1">
    <property type="entry name" value="ELONGATION FACTOR 1-GAMMA"/>
    <property type="match status" value="1"/>
</dbReference>
<dbReference type="GO" id="GO:0005737">
    <property type="term" value="C:cytoplasm"/>
    <property type="evidence" value="ECO:0007669"/>
    <property type="project" value="TreeGrafter"/>
</dbReference>
<dbReference type="InterPro" id="IPR050802">
    <property type="entry name" value="EF-GSTs"/>
</dbReference>
<dbReference type="InterPro" id="IPR004046">
    <property type="entry name" value="GST_C"/>
</dbReference>
<evidence type="ECO:0008006" key="10">
    <source>
        <dbReference type="Google" id="ProtNLM"/>
    </source>
</evidence>
<dbReference type="FunFam" id="3.30.70.1010:FF:000001">
    <property type="entry name" value="Elongation factor 1-gamma 1"/>
    <property type="match status" value="1"/>
</dbReference>
<evidence type="ECO:0000259" key="5">
    <source>
        <dbReference type="PROSITE" id="PS50040"/>
    </source>
</evidence>
<dbReference type="SMART" id="SM01183">
    <property type="entry name" value="EF1G"/>
    <property type="match status" value="1"/>
</dbReference>
<sequence length="421" mass="47723">MAPLGKLIGPTINARNYKARIVANFLGLDIETTPEFQMGVDNKTPEYLAKYPAGKVPVFESADGFSLTDSSAIAYYVASKSGSDSPLLGQTPEETGEILQFILFAEADYSPAMAGTIYPLLDYMPLIKPAHQQAEQQLARFLGVLNALLVDRTFLVGERLTIADVVVACDLIMAFKLYLEEADRKQYRNLTRYFKTMVAQPAFKAVIGNVELCKERVKPKAPAKKEKKEKKPAQEPKPKAEKPKPKPAADDADAEEEAAPAAKPKSKLDLLPKPKMILDDWKRFYSNNNTKPDAMNWLWEHFDDEGYSFWKVEYKYNDELTQRFMTNNLISGFFNRLERARKYAFGNLLTLGEDNDNMIWGYFIVRGLEVPEEVTDAADYESFDWSPADYKDPKTRAEIEDCFAWEGPALPRECYDGKTFK</sequence>
<name>A0A9W8H6L1_9FUNG</name>
<feature type="region of interest" description="Disordered" evidence="4">
    <location>
        <begin position="218"/>
        <end position="265"/>
    </location>
</feature>
<dbReference type="Gene3D" id="1.20.1050.10">
    <property type="match status" value="1"/>
</dbReference>
<feature type="compositionally biased region" description="Basic and acidic residues" evidence="4">
    <location>
        <begin position="218"/>
        <end position="249"/>
    </location>
</feature>
<dbReference type="Pfam" id="PF00647">
    <property type="entry name" value="EF1G"/>
    <property type="match status" value="1"/>
</dbReference>
<accession>A0A9W8H6L1</accession>
<gene>
    <name evidence="8" type="ORF">GGI15_004648</name>
</gene>
<keyword evidence="9" id="KW-1185">Reference proteome</keyword>
<evidence type="ECO:0000256" key="1">
    <source>
        <dbReference type="ARBA" id="ARBA00022768"/>
    </source>
</evidence>
<dbReference type="InterPro" id="IPR004045">
    <property type="entry name" value="Glutathione_S-Trfase_N"/>
</dbReference>
<dbReference type="SUPFAM" id="SSF89942">
    <property type="entry name" value="eEF1-gamma domain"/>
    <property type="match status" value="1"/>
</dbReference>
<dbReference type="Gene3D" id="3.30.70.1010">
    <property type="entry name" value="Translation elongation factor EF1B, gamma chain, conserved domain"/>
    <property type="match status" value="1"/>
</dbReference>
<dbReference type="InterPro" id="IPR036282">
    <property type="entry name" value="Glutathione-S-Trfase_C_sf"/>
</dbReference>
<evidence type="ECO:0000259" key="6">
    <source>
        <dbReference type="PROSITE" id="PS50404"/>
    </source>
</evidence>
<dbReference type="Proteomes" id="UP001140172">
    <property type="component" value="Unassembled WGS sequence"/>
</dbReference>
<dbReference type="InterPro" id="IPR010987">
    <property type="entry name" value="Glutathione-S-Trfase_C-like"/>
</dbReference>
<comment type="caution">
    <text evidence="8">The sequence shown here is derived from an EMBL/GenBank/DDBJ whole genome shotgun (WGS) entry which is preliminary data.</text>
</comment>
<dbReference type="GO" id="GO:0005634">
    <property type="term" value="C:nucleus"/>
    <property type="evidence" value="ECO:0007669"/>
    <property type="project" value="TreeGrafter"/>
</dbReference>
<dbReference type="InterPro" id="IPR040079">
    <property type="entry name" value="Glutathione_S-Trfase"/>
</dbReference>
<dbReference type="Pfam" id="PF00043">
    <property type="entry name" value="GST_C"/>
    <property type="match status" value="1"/>
</dbReference>
<dbReference type="InterPro" id="IPR036433">
    <property type="entry name" value="EF1B_G_C_sf"/>
</dbReference>
<feature type="domain" description="GST C-terminal" evidence="7">
    <location>
        <begin position="91"/>
        <end position="223"/>
    </location>
</feature>
<keyword evidence="2 3" id="KW-0648">Protein biosynthesis</keyword>
<dbReference type="PANTHER" id="PTHR43986">
    <property type="entry name" value="ELONGATION FACTOR 1-GAMMA"/>
    <property type="match status" value="1"/>
</dbReference>
<evidence type="ECO:0000259" key="7">
    <source>
        <dbReference type="PROSITE" id="PS50405"/>
    </source>
</evidence>
<evidence type="ECO:0000313" key="9">
    <source>
        <dbReference type="Proteomes" id="UP001140172"/>
    </source>
</evidence>
<evidence type="ECO:0000313" key="8">
    <source>
        <dbReference type="EMBL" id="KAJ2777013.1"/>
    </source>
</evidence>
<dbReference type="SFLD" id="SFLDG00358">
    <property type="entry name" value="Main_(cytGST)"/>
    <property type="match status" value="1"/>
</dbReference>
<dbReference type="EMBL" id="JANBUM010000446">
    <property type="protein sequence ID" value="KAJ2777013.1"/>
    <property type="molecule type" value="Genomic_DNA"/>
</dbReference>
<organism evidence="8 9">
    <name type="scientific">Coemansia interrupta</name>
    <dbReference type="NCBI Taxonomy" id="1126814"/>
    <lineage>
        <taxon>Eukaryota</taxon>
        <taxon>Fungi</taxon>
        <taxon>Fungi incertae sedis</taxon>
        <taxon>Zoopagomycota</taxon>
        <taxon>Kickxellomycotina</taxon>
        <taxon>Kickxellomycetes</taxon>
        <taxon>Kickxellales</taxon>
        <taxon>Kickxellaceae</taxon>
        <taxon>Coemansia</taxon>
    </lineage>
</organism>
<reference evidence="8" key="1">
    <citation type="submission" date="2022-07" db="EMBL/GenBank/DDBJ databases">
        <title>Phylogenomic reconstructions and comparative analyses of Kickxellomycotina fungi.</title>
        <authorList>
            <person name="Reynolds N.K."/>
            <person name="Stajich J.E."/>
            <person name="Barry K."/>
            <person name="Grigoriev I.V."/>
            <person name="Crous P."/>
            <person name="Smith M.E."/>
        </authorList>
    </citation>
    <scope>NUCLEOTIDE SEQUENCE</scope>
    <source>
        <strain evidence="8">BCRC 34489</strain>
    </source>
</reference>
<protein>
    <recommendedName>
        <fullName evidence="10">Elongation factor 1-gamma</fullName>
    </recommendedName>
</protein>